<keyword evidence="5" id="KW-0539">Nucleus</keyword>
<evidence type="ECO:0000313" key="8">
    <source>
        <dbReference type="Proteomes" id="UP000028545"/>
    </source>
</evidence>
<dbReference type="RefSeq" id="XP_016639408.1">
    <property type="nucleotide sequence ID" value="XM_016790898.1"/>
</dbReference>
<gene>
    <name evidence="7" type="ORF">SAPIO_CDS9528</name>
</gene>
<evidence type="ECO:0000313" key="7">
    <source>
        <dbReference type="EMBL" id="KEZ39609.1"/>
    </source>
</evidence>
<dbReference type="KEGG" id="sapo:SAPIO_CDS9528"/>
<organism evidence="7 8">
    <name type="scientific">Pseudallescheria apiosperma</name>
    <name type="common">Scedosporium apiospermum</name>
    <dbReference type="NCBI Taxonomy" id="563466"/>
    <lineage>
        <taxon>Eukaryota</taxon>
        <taxon>Fungi</taxon>
        <taxon>Dikarya</taxon>
        <taxon>Ascomycota</taxon>
        <taxon>Pezizomycotina</taxon>
        <taxon>Sordariomycetes</taxon>
        <taxon>Hypocreomycetidae</taxon>
        <taxon>Microascales</taxon>
        <taxon>Microascaceae</taxon>
        <taxon>Scedosporium</taxon>
    </lineage>
</organism>
<sequence>MEMEVDSQSELNNLIEDVVTASKVPAKRRGGPIRPTVDKLASATYEHGLLPDPLKDLIVLLTQTSHLDQASLGSIVRNLYPASSVSSDVVLQVVGCLGIGELKPSLPIQAALLRWLVMIYHDPGGTGKDPALVGLLRIYKDYYPEIIVGDAVRGRASAFKHPDVDWRLRLDEIQAAHSEKTRENAASAPQSGFQVRHKYFGRPKASVIPSVRTAHATEQSVTLEEINNAATFVQHIETIMLPSQLVAVLADPLLQKFLLLRPDEEAYTRIHNWISAVLQDIRTGDADSSTINEVLGVLREYVAVTKKLPPLILNFFVDFFKVWNGHDGRDSVLGILPYTPVLEFEKLYENIFHPLETCVLDNSAESQLSLLKFYTELLRHWYASLLTSDEVLEYAPRTITSVVDHAHQLALTITQTSPTLAAEFAVIEFLEQYIPILNDERLRKYVPIRNPPDTLVYTLFFSQSLTVVSRLCTVLSNYKQGFQMAMAAKKSKTPTPGAQPITSSTYPLDYINRFNGFLMDICNCVWRMRAFTDTDPNALGCLVPRSRVRLFENYVESLPGSDAPLALYFGLSHSPVLSFQSILALRQLEDEALEKNPRALATRHPGPVTQASLVRLREDGGLVLSWQDYRLAVLQRLEEEGFLGIPDLMRNTMKILKAGSRAR</sequence>
<dbReference type="EMBL" id="JOWA01000143">
    <property type="protein sequence ID" value="KEZ39609.1"/>
    <property type="molecule type" value="Genomic_DNA"/>
</dbReference>
<evidence type="ECO:0000256" key="2">
    <source>
        <dbReference type="ARBA" id="ARBA00004584"/>
    </source>
</evidence>
<name>A0A084FWZ7_PSEDA</name>
<dbReference type="VEuPathDB" id="FungiDB:SAPIO_CDS9528"/>
<dbReference type="Proteomes" id="UP000028545">
    <property type="component" value="Unassembled WGS sequence"/>
</dbReference>
<dbReference type="GeneID" id="27728600"/>
<evidence type="ECO:0000256" key="1">
    <source>
        <dbReference type="ARBA" id="ARBA00004123"/>
    </source>
</evidence>
<comment type="similarity">
    <text evidence="3">Belongs to the CENP-I/CTF3 family.</text>
</comment>
<dbReference type="InterPro" id="IPR012485">
    <property type="entry name" value="CENP-I"/>
</dbReference>
<dbReference type="GO" id="GO:0000070">
    <property type="term" value="P:mitotic sister chromatid segregation"/>
    <property type="evidence" value="ECO:0007669"/>
    <property type="project" value="TreeGrafter"/>
</dbReference>
<keyword evidence="8" id="KW-1185">Reference proteome</keyword>
<evidence type="ECO:0000256" key="4">
    <source>
        <dbReference type="ARBA" id="ARBA00022454"/>
    </source>
</evidence>
<comment type="subcellular location">
    <subcellularLocation>
        <location evidence="2">Chromosome</location>
        <location evidence="2">Centromere</location>
    </subcellularLocation>
    <subcellularLocation>
        <location evidence="1">Nucleus</location>
    </subcellularLocation>
</comment>
<dbReference type="CDD" id="cd22647">
    <property type="entry name" value="CTF3_NTD_HEAT"/>
    <property type="match status" value="1"/>
</dbReference>
<dbReference type="HOGENOM" id="CLU_023256_0_0_1"/>
<dbReference type="GO" id="GO:0034080">
    <property type="term" value="P:CENP-A containing chromatin assembly"/>
    <property type="evidence" value="ECO:0007669"/>
    <property type="project" value="TreeGrafter"/>
</dbReference>
<dbReference type="GO" id="GO:0005634">
    <property type="term" value="C:nucleus"/>
    <property type="evidence" value="ECO:0007669"/>
    <property type="project" value="UniProtKB-SubCell"/>
</dbReference>
<dbReference type="OMA" id="RVFKNYY"/>
<dbReference type="GO" id="GO:0000939">
    <property type="term" value="C:inner kinetochore"/>
    <property type="evidence" value="ECO:0007669"/>
    <property type="project" value="TreeGrafter"/>
</dbReference>
<evidence type="ECO:0000256" key="3">
    <source>
        <dbReference type="ARBA" id="ARBA00005470"/>
    </source>
</evidence>
<evidence type="ECO:0000256" key="6">
    <source>
        <dbReference type="ARBA" id="ARBA00023328"/>
    </source>
</evidence>
<keyword evidence="4" id="KW-0158">Chromosome</keyword>
<keyword evidence="6" id="KW-0137">Centromere</keyword>
<proteinExistence type="inferred from homology"/>
<evidence type="ECO:0008006" key="9">
    <source>
        <dbReference type="Google" id="ProtNLM"/>
    </source>
</evidence>
<evidence type="ECO:0000256" key="5">
    <source>
        <dbReference type="ARBA" id="ARBA00023242"/>
    </source>
</evidence>
<dbReference type="Pfam" id="PF07778">
    <property type="entry name" value="CENP-I"/>
    <property type="match status" value="1"/>
</dbReference>
<dbReference type="AlphaFoldDB" id="A0A084FWZ7"/>
<reference evidence="7 8" key="1">
    <citation type="journal article" date="2014" name="Genome Announc.">
        <title>Draft genome sequence of the pathogenic fungus Scedosporium apiospermum.</title>
        <authorList>
            <person name="Vandeputte P."/>
            <person name="Ghamrawi S."/>
            <person name="Rechenmann M."/>
            <person name="Iltis A."/>
            <person name="Giraud S."/>
            <person name="Fleury M."/>
            <person name="Thornton C."/>
            <person name="Delhaes L."/>
            <person name="Meyer W."/>
            <person name="Papon N."/>
            <person name="Bouchara J.P."/>
        </authorList>
    </citation>
    <scope>NUCLEOTIDE SEQUENCE [LARGE SCALE GENOMIC DNA]</scope>
    <source>
        <strain evidence="7 8">IHEM 14462</strain>
    </source>
</reference>
<dbReference type="PANTHER" id="PTHR48208:SF2">
    <property type="entry name" value="CENTROMERE PROTEIN I"/>
    <property type="match status" value="1"/>
</dbReference>
<accession>A0A084FWZ7</accession>
<dbReference type="OrthoDB" id="6347512at2759"/>
<comment type="caution">
    <text evidence="7">The sequence shown here is derived from an EMBL/GenBank/DDBJ whole genome shotgun (WGS) entry which is preliminary data.</text>
</comment>
<dbReference type="PANTHER" id="PTHR48208">
    <property type="entry name" value="CENTROMERE PROTEIN I"/>
    <property type="match status" value="1"/>
</dbReference>
<protein>
    <recommendedName>
        <fullName evidence="9">Mis6 domain-containing protein</fullName>
    </recommendedName>
</protein>